<accession>A0ACC0VVY2</accession>
<evidence type="ECO:0000313" key="2">
    <source>
        <dbReference type="Proteomes" id="UP001163321"/>
    </source>
</evidence>
<name>A0ACC0VVY2_9STRA</name>
<organism evidence="1 2">
    <name type="scientific">Peronosclerospora sorghi</name>
    <dbReference type="NCBI Taxonomy" id="230839"/>
    <lineage>
        <taxon>Eukaryota</taxon>
        <taxon>Sar</taxon>
        <taxon>Stramenopiles</taxon>
        <taxon>Oomycota</taxon>
        <taxon>Peronosporomycetes</taxon>
        <taxon>Peronosporales</taxon>
        <taxon>Peronosporaceae</taxon>
        <taxon>Peronosclerospora</taxon>
    </lineage>
</organism>
<reference evidence="1 2" key="1">
    <citation type="journal article" date="2022" name="bioRxiv">
        <title>The genome of the oomycete Peronosclerospora sorghi, a cosmopolitan pathogen of maize and sorghum, is inflated with dispersed pseudogenes.</title>
        <authorList>
            <person name="Fletcher K."/>
            <person name="Martin F."/>
            <person name="Isakeit T."/>
            <person name="Cavanaugh K."/>
            <person name="Magill C."/>
            <person name="Michelmore R."/>
        </authorList>
    </citation>
    <scope>NUCLEOTIDE SEQUENCE [LARGE SCALE GENOMIC DNA]</scope>
    <source>
        <strain evidence="1">P6</strain>
    </source>
</reference>
<gene>
    <name evidence="1" type="ORF">PsorP6_015005</name>
</gene>
<evidence type="ECO:0000313" key="1">
    <source>
        <dbReference type="EMBL" id="KAI9909621.1"/>
    </source>
</evidence>
<sequence length="87" mass="10037">METPQRVRGGSGGTPTLPRDHSTLLRDQEAERERLRMDNFNQALRINFLEERLLRMKQGTDFASEDLESELAQLRLTLEERDHGSGI</sequence>
<protein>
    <submittedName>
        <fullName evidence="1">Uncharacterized protein</fullName>
    </submittedName>
</protein>
<comment type="caution">
    <text evidence="1">The sequence shown here is derived from an EMBL/GenBank/DDBJ whole genome shotgun (WGS) entry which is preliminary data.</text>
</comment>
<dbReference type="Proteomes" id="UP001163321">
    <property type="component" value="Chromosome 7"/>
</dbReference>
<dbReference type="EMBL" id="CM047586">
    <property type="protein sequence ID" value="KAI9909621.1"/>
    <property type="molecule type" value="Genomic_DNA"/>
</dbReference>
<proteinExistence type="predicted"/>
<keyword evidence="2" id="KW-1185">Reference proteome</keyword>